<name>A0A2I9D512_9DEIO</name>
<evidence type="ECO:0000256" key="1">
    <source>
        <dbReference type="SAM" id="Phobius"/>
    </source>
</evidence>
<keyword evidence="1" id="KW-0472">Membrane</keyword>
<gene>
    <name evidence="2" type="ORF">DAERI_060006</name>
</gene>
<evidence type="ECO:0000313" key="3">
    <source>
        <dbReference type="Proteomes" id="UP000236569"/>
    </source>
</evidence>
<accession>A0A2I9D512</accession>
<feature type="transmembrane region" description="Helical" evidence="1">
    <location>
        <begin position="21"/>
        <end position="42"/>
    </location>
</feature>
<evidence type="ECO:0000313" key="2">
    <source>
        <dbReference type="EMBL" id="GBF05746.1"/>
    </source>
</evidence>
<dbReference type="AlphaFoldDB" id="A0A2I9D512"/>
<keyword evidence="1" id="KW-0812">Transmembrane</keyword>
<sequence length="159" mass="17025">MLTGDMSELTSPKRHGNVGRTLLWVAILLSVLLLGFVTALSIRSNPYYSDARANGISKFKFLEECRDGVREAEQLTALRGVLQQAGQLQPGQNLHAEIASEPAELVRNVQTVPGGGWTLTAPANISIQGQTAVLGQLGAQCAYSKQQGRTTAQLQLPGQ</sequence>
<comment type="caution">
    <text evidence="2">The sequence shown here is derived from an EMBL/GenBank/DDBJ whole genome shotgun (WGS) entry which is preliminary data.</text>
</comment>
<dbReference type="Proteomes" id="UP000236569">
    <property type="component" value="Unassembled WGS sequence"/>
</dbReference>
<protein>
    <submittedName>
        <fullName evidence="2">Uncharacterized protein</fullName>
    </submittedName>
</protein>
<proteinExistence type="predicted"/>
<dbReference type="EMBL" id="BFAG01000006">
    <property type="protein sequence ID" value="GBF05746.1"/>
    <property type="molecule type" value="Genomic_DNA"/>
</dbReference>
<keyword evidence="1" id="KW-1133">Transmembrane helix</keyword>
<organism evidence="2 3">
    <name type="scientific">Deinococcus aerius</name>
    <dbReference type="NCBI Taxonomy" id="200253"/>
    <lineage>
        <taxon>Bacteria</taxon>
        <taxon>Thermotogati</taxon>
        <taxon>Deinococcota</taxon>
        <taxon>Deinococci</taxon>
        <taxon>Deinococcales</taxon>
        <taxon>Deinococcaceae</taxon>
        <taxon>Deinococcus</taxon>
    </lineage>
</organism>
<dbReference type="OrthoDB" id="66453at2"/>
<keyword evidence="3" id="KW-1185">Reference proteome</keyword>
<reference evidence="3" key="1">
    <citation type="submission" date="2018-01" db="EMBL/GenBank/DDBJ databases">
        <title>Draft Genome Sequence of the Radioresistant Bacterium Deinococcus aerius TR0125, Isolated from the Higher Atmosphere above Japan.</title>
        <authorList>
            <person name="Satoh K."/>
            <person name="Arai H."/>
            <person name="Sanzen T."/>
            <person name="Kawaguchi Y."/>
            <person name="Hayashi H."/>
            <person name="Yokobori S."/>
            <person name="Yamagishi A."/>
            <person name="Oono Y."/>
            <person name="Narumi I."/>
        </authorList>
    </citation>
    <scope>NUCLEOTIDE SEQUENCE [LARGE SCALE GENOMIC DNA]</scope>
    <source>
        <strain evidence="3">TR0125</strain>
    </source>
</reference>